<dbReference type="AlphaFoldDB" id="A0AAW5EQX4"/>
<reference evidence="1" key="1">
    <citation type="journal article" date="2021" name="Polymers (Basel)">
        <title>Highly Stretchable Bacterial Cellulose Produced by Komagataeibacter hansenii SI1.</title>
        <authorList>
            <person name="Cielecka I."/>
            <person name="Ryngajllo M."/>
            <person name="Maniukiewicz W."/>
            <person name="Bielecki S."/>
        </authorList>
    </citation>
    <scope>NUCLEOTIDE SEQUENCE</scope>
    <source>
        <strain evidence="1">SI1</strain>
    </source>
</reference>
<evidence type="ECO:0000313" key="1">
    <source>
        <dbReference type="EMBL" id="MCJ8352720.1"/>
    </source>
</evidence>
<dbReference type="EMBL" id="JAIBCX010000003">
    <property type="protein sequence ID" value="MCJ8352720.1"/>
    <property type="molecule type" value="Genomic_DNA"/>
</dbReference>
<gene>
    <name evidence="1" type="ORF">K1W68_01690</name>
</gene>
<dbReference type="RefSeq" id="WP_247066027.1">
    <property type="nucleotide sequence ID" value="NZ_CP094848.1"/>
</dbReference>
<name>A0AAW5EQX4_NOVHA</name>
<proteinExistence type="predicted"/>
<reference evidence="1" key="2">
    <citation type="submission" date="2022-03" db="EMBL/GenBank/DDBJ databases">
        <authorList>
            <person name="Ryngajllo M."/>
            <person name="Jacek P."/>
            <person name="Kubiak K."/>
        </authorList>
    </citation>
    <scope>NUCLEOTIDE SEQUENCE</scope>
    <source>
        <strain evidence="1">SI1</strain>
    </source>
</reference>
<organism evidence="1 2">
    <name type="scientific">Novacetimonas hansenii</name>
    <name type="common">Komagataeibacter hansenii</name>
    <dbReference type="NCBI Taxonomy" id="436"/>
    <lineage>
        <taxon>Bacteria</taxon>
        <taxon>Pseudomonadati</taxon>
        <taxon>Pseudomonadota</taxon>
        <taxon>Alphaproteobacteria</taxon>
        <taxon>Acetobacterales</taxon>
        <taxon>Acetobacteraceae</taxon>
        <taxon>Novacetimonas</taxon>
    </lineage>
</organism>
<sequence>MLDKSLSYERSIIADADNDIRSAMATRLSSECWALLQNKYQNTYGETREAFVQQLMFQLSLTCGRRHERGAA</sequence>
<accession>A0AAW5EQX4</accession>
<dbReference type="Proteomes" id="UP001202887">
    <property type="component" value="Unassembled WGS sequence"/>
</dbReference>
<protein>
    <submittedName>
        <fullName evidence="1">Uncharacterized protein</fullName>
    </submittedName>
</protein>
<comment type="caution">
    <text evidence="1">The sequence shown here is derived from an EMBL/GenBank/DDBJ whole genome shotgun (WGS) entry which is preliminary data.</text>
</comment>
<evidence type="ECO:0000313" key="2">
    <source>
        <dbReference type="Proteomes" id="UP001202887"/>
    </source>
</evidence>